<comment type="catalytic activity">
    <reaction evidence="4">
        <text>a (3S)-3-hydroxyacyl-CoA = a (2E)-enoyl-CoA + H2O</text>
        <dbReference type="Rhea" id="RHEA:16105"/>
        <dbReference type="ChEBI" id="CHEBI:15377"/>
        <dbReference type="ChEBI" id="CHEBI:57318"/>
        <dbReference type="ChEBI" id="CHEBI:58856"/>
        <dbReference type="EC" id="4.2.1.17"/>
    </reaction>
</comment>
<dbReference type="Pfam" id="PF00378">
    <property type="entry name" value="ECH_1"/>
    <property type="match status" value="1"/>
</dbReference>
<dbReference type="GO" id="GO:0006635">
    <property type="term" value="P:fatty acid beta-oxidation"/>
    <property type="evidence" value="ECO:0007669"/>
    <property type="project" value="TreeGrafter"/>
</dbReference>
<dbReference type="PROSITE" id="PS00166">
    <property type="entry name" value="ENOYL_COA_HYDRATASE"/>
    <property type="match status" value="1"/>
</dbReference>
<dbReference type="RefSeq" id="WP_102598813.1">
    <property type="nucleotide sequence ID" value="NZ_PNQX01000002.1"/>
</dbReference>
<dbReference type="GO" id="GO:0004300">
    <property type="term" value="F:enoyl-CoA hydratase activity"/>
    <property type="evidence" value="ECO:0007669"/>
    <property type="project" value="UniProtKB-EC"/>
</dbReference>
<dbReference type="FunFam" id="3.90.226.10:FF:000009">
    <property type="entry name" value="Carnitinyl-CoA dehydratase"/>
    <property type="match status" value="1"/>
</dbReference>
<sequence length="262" mass="27865">MKQFDTLSLSTQGSALIVTVNQPKSLNALAKEVVNDLEAFLDWFQGTGFEYRGVILTGAGEKSFVAGANIVQLREMDPEAALAYGRQMHAVTERLEKLQVPVIAAVNGFALGGGCELALACDFIYASESASFGQPEVNLGLVPGFGGMVRLPRRVGNAMARELIFTGRRIKVAEALRIGLANRVVPAGELIDQAVAAIEEVAKVAPTAVANAKNALMDMDGLNTHDALLVEADSFQQAFKTADSVEGRAAFVEKRAPQFPGN</sequence>
<comment type="catalytic activity">
    <reaction evidence="5">
        <text>a 4-saturated-(3S)-3-hydroxyacyl-CoA = a (3E)-enoyl-CoA + H2O</text>
        <dbReference type="Rhea" id="RHEA:20724"/>
        <dbReference type="ChEBI" id="CHEBI:15377"/>
        <dbReference type="ChEBI" id="CHEBI:58521"/>
        <dbReference type="ChEBI" id="CHEBI:137480"/>
        <dbReference type="EC" id="4.2.1.17"/>
    </reaction>
</comment>
<evidence type="ECO:0000256" key="5">
    <source>
        <dbReference type="ARBA" id="ARBA00023717"/>
    </source>
</evidence>
<comment type="similarity">
    <text evidence="1 6">Belongs to the enoyl-CoA hydratase/isomerase family.</text>
</comment>
<evidence type="ECO:0000256" key="3">
    <source>
        <dbReference type="ARBA" id="ARBA00023239"/>
    </source>
</evidence>
<comment type="caution">
    <text evidence="7">The sequence shown here is derived from an EMBL/GenBank/DDBJ whole genome shotgun (WGS) entry which is preliminary data.</text>
</comment>
<dbReference type="Gene3D" id="3.90.226.10">
    <property type="entry name" value="2-enoyl-CoA Hydratase, Chain A, domain 1"/>
    <property type="match status" value="1"/>
</dbReference>
<accession>A0A2N7S0T3</accession>
<dbReference type="InterPro" id="IPR018376">
    <property type="entry name" value="Enoyl-CoA_hyd/isom_CS"/>
</dbReference>
<name>A0A2N7S0T3_9MICC</name>
<evidence type="ECO:0000256" key="4">
    <source>
        <dbReference type="ARBA" id="ARBA00023709"/>
    </source>
</evidence>
<evidence type="ECO:0000256" key="6">
    <source>
        <dbReference type="RuleBase" id="RU003707"/>
    </source>
</evidence>
<dbReference type="SUPFAM" id="SSF52096">
    <property type="entry name" value="ClpP/crotonase"/>
    <property type="match status" value="1"/>
</dbReference>
<dbReference type="PANTHER" id="PTHR11941:SF54">
    <property type="entry name" value="ENOYL-COA HYDRATASE, MITOCHONDRIAL"/>
    <property type="match status" value="1"/>
</dbReference>
<dbReference type="Gene3D" id="1.10.12.10">
    <property type="entry name" value="Lyase 2-enoyl-coa Hydratase, Chain A, domain 2"/>
    <property type="match status" value="1"/>
</dbReference>
<gene>
    <name evidence="7" type="ORF">CIK84_14000</name>
</gene>
<dbReference type="InterPro" id="IPR001753">
    <property type="entry name" value="Enoyl-CoA_hydra/iso"/>
</dbReference>
<dbReference type="CDD" id="cd06558">
    <property type="entry name" value="crotonase-like"/>
    <property type="match status" value="1"/>
</dbReference>
<dbReference type="InterPro" id="IPR029045">
    <property type="entry name" value="ClpP/crotonase-like_dom_sf"/>
</dbReference>
<dbReference type="EMBL" id="PNQX01000002">
    <property type="protein sequence ID" value="PMQ19749.1"/>
    <property type="molecule type" value="Genomic_DNA"/>
</dbReference>
<protein>
    <recommendedName>
        <fullName evidence="2">enoyl-CoA hydratase</fullName>
        <ecNumber evidence="2">4.2.1.17</ecNumber>
    </recommendedName>
</protein>
<evidence type="ECO:0000313" key="8">
    <source>
        <dbReference type="Proteomes" id="UP000235739"/>
    </source>
</evidence>
<dbReference type="Proteomes" id="UP000235739">
    <property type="component" value="Unassembled WGS sequence"/>
</dbReference>
<dbReference type="EC" id="4.2.1.17" evidence="2"/>
<dbReference type="AlphaFoldDB" id="A0A2N7S0T3"/>
<evidence type="ECO:0000256" key="1">
    <source>
        <dbReference type="ARBA" id="ARBA00005254"/>
    </source>
</evidence>
<proteinExistence type="inferred from homology"/>
<dbReference type="PANTHER" id="PTHR11941">
    <property type="entry name" value="ENOYL-COA HYDRATASE-RELATED"/>
    <property type="match status" value="1"/>
</dbReference>
<keyword evidence="3" id="KW-0456">Lyase</keyword>
<evidence type="ECO:0000313" key="7">
    <source>
        <dbReference type="EMBL" id="PMQ19749.1"/>
    </source>
</evidence>
<dbReference type="InterPro" id="IPR014748">
    <property type="entry name" value="Enoyl-CoA_hydra_C"/>
</dbReference>
<organism evidence="7 8">
    <name type="scientific">Glutamicibacter arilaitensis</name>
    <dbReference type="NCBI Taxonomy" id="256701"/>
    <lineage>
        <taxon>Bacteria</taxon>
        <taxon>Bacillati</taxon>
        <taxon>Actinomycetota</taxon>
        <taxon>Actinomycetes</taxon>
        <taxon>Micrococcales</taxon>
        <taxon>Micrococcaceae</taxon>
        <taxon>Glutamicibacter</taxon>
    </lineage>
</organism>
<reference evidence="7 8" key="1">
    <citation type="journal article" date="2017" name="Elife">
        <title>Extensive horizontal gene transfer in cheese-associated bacteria.</title>
        <authorList>
            <person name="Bonham K.S."/>
            <person name="Wolfe B.E."/>
            <person name="Dutton R.J."/>
        </authorList>
    </citation>
    <scope>NUCLEOTIDE SEQUENCE [LARGE SCALE GENOMIC DNA]</scope>
    <source>
        <strain evidence="7 8">JB182</strain>
    </source>
</reference>
<evidence type="ECO:0000256" key="2">
    <source>
        <dbReference type="ARBA" id="ARBA00012076"/>
    </source>
</evidence>